<feature type="transmembrane region" description="Helical" evidence="15">
    <location>
        <begin position="258"/>
        <end position="275"/>
    </location>
</feature>
<evidence type="ECO:0000256" key="2">
    <source>
        <dbReference type="ARBA" id="ARBA00022448"/>
    </source>
</evidence>
<dbReference type="InterPro" id="IPR006122">
    <property type="entry name" value="HMA_Cu_ion-bd"/>
</dbReference>
<dbReference type="InterPro" id="IPR059000">
    <property type="entry name" value="ATPase_P-type_domA"/>
</dbReference>
<dbReference type="Pfam" id="PF00702">
    <property type="entry name" value="Hydrolase"/>
    <property type="match status" value="1"/>
</dbReference>
<dbReference type="PROSITE" id="PS01047">
    <property type="entry name" value="HMA_1"/>
    <property type="match status" value="2"/>
</dbReference>
<evidence type="ECO:0000256" key="9">
    <source>
        <dbReference type="ARBA" id="ARBA00022842"/>
    </source>
</evidence>
<evidence type="ECO:0000256" key="10">
    <source>
        <dbReference type="ARBA" id="ARBA00022967"/>
    </source>
</evidence>
<feature type="transmembrane region" description="Helical" evidence="15">
    <location>
        <begin position="782"/>
        <end position="801"/>
    </location>
</feature>
<dbReference type="InterPro" id="IPR006121">
    <property type="entry name" value="HMA_dom"/>
</dbReference>
<keyword evidence="14 15" id="KW-0472">Membrane</keyword>
<keyword evidence="7" id="KW-0187">Copper transport</keyword>
<dbReference type="NCBIfam" id="TIGR00003">
    <property type="entry name" value="copper ion binding protein"/>
    <property type="match status" value="1"/>
</dbReference>
<organism evidence="17 18">
    <name type="scientific">Methanoculleus chikugoensis</name>
    <dbReference type="NCBI Taxonomy" id="118126"/>
    <lineage>
        <taxon>Archaea</taxon>
        <taxon>Methanobacteriati</taxon>
        <taxon>Methanobacteriota</taxon>
        <taxon>Stenosarchaea group</taxon>
        <taxon>Methanomicrobia</taxon>
        <taxon>Methanomicrobiales</taxon>
        <taxon>Methanomicrobiaceae</taxon>
        <taxon>Methanoculleus</taxon>
    </lineage>
</organism>
<feature type="transmembrane region" description="Helical" evidence="15">
    <location>
        <begin position="188"/>
        <end position="209"/>
    </location>
</feature>
<accession>A0ABN5XK47</accession>
<proteinExistence type="predicted"/>
<dbReference type="PANTHER" id="PTHR43520:SF8">
    <property type="entry name" value="P-TYPE CU(+) TRANSPORTER"/>
    <property type="match status" value="1"/>
</dbReference>
<feature type="transmembrane region" description="Helical" evidence="15">
    <location>
        <begin position="163"/>
        <end position="182"/>
    </location>
</feature>
<dbReference type="EMBL" id="AP019781">
    <property type="protein sequence ID" value="BBL68992.1"/>
    <property type="molecule type" value="Genomic_DNA"/>
</dbReference>
<feature type="transmembrane region" description="Helical" evidence="15">
    <location>
        <begin position="436"/>
        <end position="459"/>
    </location>
</feature>
<keyword evidence="9" id="KW-0460">Magnesium</keyword>
<evidence type="ECO:0000256" key="8">
    <source>
        <dbReference type="ARBA" id="ARBA00022840"/>
    </source>
</evidence>
<dbReference type="RefSeq" id="WP_221057007.1">
    <property type="nucleotide sequence ID" value="NZ_AP019781.1"/>
</dbReference>
<evidence type="ECO:0000259" key="16">
    <source>
        <dbReference type="PROSITE" id="PS50846"/>
    </source>
</evidence>
<dbReference type="CDD" id="cd00371">
    <property type="entry name" value="HMA"/>
    <property type="match status" value="2"/>
</dbReference>
<dbReference type="SFLD" id="SFLDG00002">
    <property type="entry name" value="C1.7:_P-type_atpase_like"/>
    <property type="match status" value="1"/>
</dbReference>
<keyword evidence="4" id="KW-0479">Metal-binding</keyword>
<feature type="domain" description="HMA" evidence="16">
    <location>
        <begin position="74"/>
        <end position="140"/>
    </location>
</feature>
<evidence type="ECO:0000256" key="11">
    <source>
        <dbReference type="ARBA" id="ARBA00022989"/>
    </source>
</evidence>
<keyword evidence="11 15" id="KW-1133">Transmembrane helix</keyword>
<dbReference type="PROSITE" id="PS50846">
    <property type="entry name" value="HMA_2"/>
    <property type="match status" value="2"/>
</dbReference>
<protein>
    <submittedName>
        <fullName evidence="17">Copper-translocating P-type ATPase</fullName>
    </submittedName>
</protein>
<dbReference type="InterPro" id="IPR001757">
    <property type="entry name" value="P_typ_ATPase"/>
</dbReference>
<dbReference type="Proteomes" id="UP000824969">
    <property type="component" value="Chromosome"/>
</dbReference>
<evidence type="ECO:0000256" key="13">
    <source>
        <dbReference type="ARBA" id="ARBA00023065"/>
    </source>
</evidence>
<dbReference type="InterPro" id="IPR044492">
    <property type="entry name" value="P_typ_ATPase_HD_dom"/>
</dbReference>
<keyword evidence="13" id="KW-0406">Ion transport</keyword>
<evidence type="ECO:0000313" key="17">
    <source>
        <dbReference type="EMBL" id="BBL68992.1"/>
    </source>
</evidence>
<keyword evidence="12" id="KW-0186">Copper</keyword>
<evidence type="ECO:0000256" key="1">
    <source>
        <dbReference type="ARBA" id="ARBA00004127"/>
    </source>
</evidence>
<feature type="domain" description="HMA" evidence="16">
    <location>
        <begin position="6"/>
        <end position="72"/>
    </location>
</feature>
<keyword evidence="3 15" id="KW-0812">Transmembrane</keyword>
<feature type="transmembrane region" description="Helical" evidence="15">
    <location>
        <begin position="409"/>
        <end position="430"/>
    </location>
</feature>
<evidence type="ECO:0000256" key="12">
    <source>
        <dbReference type="ARBA" id="ARBA00023008"/>
    </source>
</evidence>
<dbReference type="InterPro" id="IPR018303">
    <property type="entry name" value="ATPase_P-typ_P_site"/>
</dbReference>
<evidence type="ECO:0000256" key="3">
    <source>
        <dbReference type="ARBA" id="ARBA00022692"/>
    </source>
</evidence>
<dbReference type="NCBIfam" id="TIGR01525">
    <property type="entry name" value="ATPase-IB_hvy"/>
    <property type="match status" value="1"/>
</dbReference>
<dbReference type="NCBIfam" id="TIGR01511">
    <property type="entry name" value="ATPase-IB1_Cu"/>
    <property type="match status" value="1"/>
</dbReference>
<dbReference type="PANTHER" id="PTHR43520">
    <property type="entry name" value="ATP7, ISOFORM B"/>
    <property type="match status" value="1"/>
</dbReference>
<evidence type="ECO:0000256" key="14">
    <source>
        <dbReference type="ARBA" id="ARBA00023136"/>
    </source>
</evidence>
<evidence type="ECO:0000313" key="18">
    <source>
        <dbReference type="Proteomes" id="UP000824969"/>
    </source>
</evidence>
<dbReference type="SFLD" id="SFLDF00027">
    <property type="entry name" value="p-type_atpase"/>
    <property type="match status" value="1"/>
</dbReference>
<evidence type="ECO:0000256" key="5">
    <source>
        <dbReference type="ARBA" id="ARBA00022737"/>
    </source>
</evidence>
<keyword evidence="10" id="KW-1278">Translocase</keyword>
<evidence type="ECO:0000256" key="4">
    <source>
        <dbReference type="ARBA" id="ARBA00022723"/>
    </source>
</evidence>
<evidence type="ECO:0000256" key="7">
    <source>
        <dbReference type="ARBA" id="ARBA00022796"/>
    </source>
</evidence>
<dbReference type="PROSITE" id="PS00154">
    <property type="entry name" value="ATPASE_E1_E2"/>
    <property type="match status" value="1"/>
</dbReference>
<evidence type="ECO:0000256" key="6">
    <source>
        <dbReference type="ARBA" id="ARBA00022741"/>
    </source>
</evidence>
<gene>
    <name evidence="17" type="ORF">MchiMG62_21730</name>
</gene>
<dbReference type="Pfam" id="PF00122">
    <property type="entry name" value="E1-E2_ATPase"/>
    <property type="match status" value="1"/>
</dbReference>
<evidence type="ECO:0000256" key="15">
    <source>
        <dbReference type="SAM" id="Phobius"/>
    </source>
</evidence>
<feature type="transmembrane region" description="Helical" evidence="15">
    <location>
        <begin position="230"/>
        <end position="252"/>
    </location>
</feature>
<dbReference type="NCBIfam" id="TIGR01494">
    <property type="entry name" value="ATPase_P-type"/>
    <property type="match status" value="1"/>
</dbReference>
<comment type="subcellular location">
    <subcellularLocation>
        <location evidence="1">Endomembrane system</location>
        <topology evidence="1">Multi-pass membrane protein</topology>
    </subcellularLocation>
</comment>
<dbReference type="InterPro" id="IPR027256">
    <property type="entry name" value="P-typ_ATPase_IB"/>
</dbReference>
<dbReference type="CDD" id="cd02094">
    <property type="entry name" value="P-type_ATPase_Cu-like"/>
    <property type="match status" value="1"/>
</dbReference>
<keyword evidence="5" id="KW-0677">Repeat</keyword>
<keyword evidence="18" id="KW-1185">Reference proteome</keyword>
<dbReference type="GeneID" id="66131716"/>
<sequence length="821" mass="87018">MPEQKRRAELKISGMHCASCALNVERALQGRDDVYDARVNLANETAVVEYDPAKATLADLERTVTNAGYEVVRNEVTVRIGGMVCASCAQVIEASLGDLDGVHEARVNLATENAHVVYNPALVTISDIRAAVEDAGYQYLGLEEEVTEDVEARMREEDLRDKFRRLTVGFAVSIPLFLYMLLGMPGAAALPVSVNLVMLVITLPVFLYVSAPIFRAAAAALRNRALTMDVMYAMGIGVAYGASLLGTFGIVLTPEFNFYETAVMLASFLTLGRYLEARARGRTSEAIKNLIGLRPKTATVIRDGREVEVGIEEVVVGDVLLVRPGEKVPVDGTVVGGESSVDESMITGEPIPADRREGDGVVGGTLNVNGVLRVRAEKIGKDMVLSQIIRLVRDAQGSRPPVERIADVAVSYFIPVILAIAIAAFLVWYVGLGSSLLFALTVLISVLVVACPCALGLATPTAVTVGIGRGAELGLLIRNGEALEVSEKLTAIVFDKTGTLTRGKPDVTDVVAFGVPEDRLLSVAAAVEKNSQHPLAAAVVRRAESAGVGIPASERFNTFGGLGVSAVVEGEEVLIGNQPFLEERGIAVPPKAGMRVTVFQDVGKTTVLVAIGGELAGILAIADTLKPTTRTAVAELKRMGLSVMMITGDNERTANAIAREVGITDVHAGVLPQEKAEEVRALQVRGEVVAFVGDGINDAPALAQADVGIAIGSGTDVAIESGDIVLVRDDLVDAVAAVELSRKVMSRIKQNLFWAFAYNSALIPLAAGVLYPFFGITFRPEYAALAMALSSVTVVSLSLLLKTYIPPVKRGILSEVDTYGS</sequence>
<keyword evidence="6" id="KW-0547">Nucleotide-binding</keyword>
<feature type="transmembrane region" description="Helical" evidence="15">
    <location>
        <begin position="752"/>
        <end position="776"/>
    </location>
</feature>
<reference evidence="17 18" key="1">
    <citation type="submission" date="2019-06" db="EMBL/GenBank/DDBJ databases">
        <title>Complete genome sequence of Methanoculleus chikugoensis strain MG62.</title>
        <authorList>
            <person name="Asakawa S."/>
            <person name="Dianou D."/>
        </authorList>
    </citation>
    <scope>NUCLEOTIDE SEQUENCE [LARGE SCALE GENOMIC DNA]</scope>
    <source>
        <strain evidence="17 18">MG62</strain>
    </source>
</reference>
<keyword evidence="8" id="KW-0067">ATP-binding</keyword>
<dbReference type="Pfam" id="PF00403">
    <property type="entry name" value="HMA"/>
    <property type="match status" value="2"/>
</dbReference>
<keyword evidence="2" id="KW-0813">Transport</keyword>
<dbReference type="InterPro" id="IPR017969">
    <property type="entry name" value="Heavy-metal-associated_CS"/>
</dbReference>
<name>A0ABN5XK47_9EURY</name>
<dbReference type="SFLD" id="SFLDS00003">
    <property type="entry name" value="Haloacid_Dehalogenase"/>
    <property type="match status" value="1"/>
</dbReference>